<evidence type="ECO:0000313" key="7">
    <source>
        <dbReference type="Proteomes" id="UP000245802"/>
    </source>
</evidence>
<evidence type="ECO:0000256" key="3">
    <source>
        <dbReference type="ARBA" id="ARBA00023004"/>
    </source>
</evidence>
<dbReference type="InterPro" id="IPR009056">
    <property type="entry name" value="Cyt_c-like_dom"/>
</dbReference>
<feature type="domain" description="Cytochrome c" evidence="5">
    <location>
        <begin position="147"/>
        <end position="261"/>
    </location>
</feature>
<dbReference type="PANTHER" id="PTHR40394">
    <property type="entry name" value="LIPOPROTEIN-RELATED"/>
    <property type="match status" value="1"/>
</dbReference>
<gene>
    <name evidence="6" type="ORF">C1280_03285</name>
</gene>
<dbReference type="KEGG" id="gog:C1280_03285"/>
<dbReference type="OrthoDB" id="9773456at2"/>
<sequence>MTASFEVESEKAKVKTSNRRRFCLFTFYFCLFVAAAAAGGCRQKMSDQPYYRPLEETEFFPDKRASRPIERNTIHRGQYLESDPLVTGLTQDEWKRAYEYSRPIAKLDAVTVSEEDRKTRAFGAPRIAPGDATKVFVDEYPFQMTHADLKRGQERYTIFCAVCHGPYGNGQGKIWERGYLTPTSFHTKEVTADEVKLKNPAEKLGYSRGYKLWGHEVPMTDAPVGYYFEVITKGYGGMPSYSAQIDAKDRWRIIAYVRLLQLSQSAEAAKLPPELKKLVDEAGGKK</sequence>
<organism evidence="6 7">
    <name type="scientific">Gemmata obscuriglobus</name>
    <dbReference type="NCBI Taxonomy" id="114"/>
    <lineage>
        <taxon>Bacteria</taxon>
        <taxon>Pseudomonadati</taxon>
        <taxon>Planctomycetota</taxon>
        <taxon>Planctomycetia</taxon>
        <taxon>Gemmatales</taxon>
        <taxon>Gemmataceae</taxon>
        <taxon>Gemmata</taxon>
    </lineage>
</organism>
<dbReference type="SUPFAM" id="SSF46626">
    <property type="entry name" value="Cytochrome c"/>
    <property type="match status" value="1"/>
</dbReference>
<keyword evidence="7" id="KW-1185">Reference proteome</keyword>
<dbReference type="GO" id="GO:0020037">
    <property type="term" value="F:heme binding"/>
    <property type="evidence" value="ECO:0007669"/>
    <property type="project" value="InterPro"/>
</dbReference>
<dbReference type="EMBL" id="CP025958">
    <property type="protein sequence ID" value="AWM36122.1"/>
    <property type="molecule type" value="Genomic_DNA"/>
</dbReference>
<keyword evidence="1 4" id="KW-0349">Heme</keyword>
<dbReference type="InterPro" id="IPR036909">
    <property type="entry name" value="Cyt_c-like_dom_sf"/>
</dbReference>
<dbReference type="PANTHER" id="PTHR40394:SF2">
    <property type="entry name" value="QUINOL:CYTOCHROME C OXIDOREDUCTASE MEMBRANE PROTEIN"/>
    <property type="match status" value="1"/>
</dbReference>
<dbReference type="PROSITE" id="PS51007">
    <property type="entry name" value="CYTC"/>
    <property type="match status" value="1"/>
</dbReference>
<reference evidence="6 7" key="1">
    <citation type="submission" date="2018-01" db="EMBL/GenBank/DDBJ databases">
        <title>G. obscuriglobus.</title>
        <authorList>
            <person name="Franke J."/>
            <person name="Blomberg W."/>
            <person name="Selmecki A."/>
        </authorList>
    </citation>
    <scope>NUCLEOTIDE SEQUENCE [LARGE SCALE GENOMIC DNA]</scope>
    <source>
        <strain evidence="6 7">DSM 5831</strain>
    </source>
</reference>
<dbReference type="GO" id="GO:0046872">
    <property type="term" value="F:metal ion binding"/>
    <property type="evidence" value="ECO:0007669"/>
    <property type="project" value="UniProtKB-KW"/>
</dbReference>
<evidence type="ECO:0000259" key="5">
    <source>
        <dbReference type="PROSITE" id="PS51007"/>
    </source>
</evidence>
<evidence type="ECO:0000256" key="4">
    <source>
        <dbReference type="PROSITE-ProRule" id="PRU00433"/>
    </source>
</evidence>
<dbReference type="GO" id="GO:0009055">
    <property type="term" value="F:electron transfer activity"/>
    <property type="evidence" value="ECO:0007669"/>
    <property type="project" value="InterPro"/>
</dbReference>
<accession>A0A2Z3GVL9</accession>
<name>A0A2Z3GVL9_9BACT</name>
<evidence type="ECO:0000256" key="2">
    <source>
        <dbReference type="ARBA" id="ARBA00022723"/>
    </source>
</evidence>
<dbReference type="Proteomes" id="UP000245802">
    <property type="component" value="Chromosome"/>
</dbReference>
<keyword evidence="2 4" id="KW-0479">Metal-binding</keyword>
<protein>
    <submittedName>
        <fullName evidence="6">Cytochrome c</fullName>
    </submittedName>
</protein>
<dbReference type="Pfam" id="PF13442">
    <property type="entry name" value="Cytochrome_CBB3"/>
    <property type="match status" value="1"/>
</dbReference>
<dbReference type="Gene3D" id="1.10.760.10">
    <property type="entry name" value="Cytochrome c-like domain"/>
    <property type="match status" value="1"/>
</dbReference>
<evidence type="ECO:0000313" key="6">
    <source>
        <dbReference type="EMBL" id="AWM36122.1"/>
    </source>
</evidence>
<proteinExistence type="predicted"/>
<evidence type="ECO:0000256" key="1">
    <source>
        <dbReference type="ARBA" id="ARBA00022617"/>
    </source>
</evidence>
<keyword evidence="3 4" id="KW-0408">Iron</keyword>
<dbReference type="AlphaFoldDB" id="A0A2Z3GVL9"/>